<evidence type="ECO:0000313" key="14">
    <source>
        <dbReference type="Proteomes" id="UP001497382"/>
    </source>
</evidence>
<feature type="coiled-coil region" evidence="11">
    <location>
        <begin position="828"/>
        <end position="918"/>
    </location>
</feature>
<accession>A0AAV2AY34</accession>
<evidence type="ECO:0000256" key="8">
    <source>
        <dbReference type="ARBA" id="ARBA00023067"/>
    </source>
</evidence>
<keyword evidence="6" id="KW-0067">ATP-binding</keyword>
<feature type="coiled-coil region" evidence="11">
    <location>
        <begin position="678"/>
        <end position="776"/>
    </location>
</feature>
<dbReference type="SUPFAM" id="SSF52540">
    <property type="entry name" value="P-loop containing nucleoside triphosphate hydrolases"/>
    <property type="match status" value="1"/>
</dbReference>
<feature type="coiled-coil region" evidence="11">
    <location>
        <begin position="407"/>
        <end position="469"/>
    </location>
</feature>
<evidence type="ECO:0000313" key="13">
    <source>
        <dbReference type="EMBL" id="CAL1288560.1"/>
    </source>
</evidence>
<feature type="coiled-coil region" evidence="11">
    <location>
        <begin position="964"/>
        <end position="1006"/>
    </location>
</feature>
<dbReference type="SUPFAM" id="SSF75553">
    <property type="entry name" value="Smc hinge domain"/>
    <property type="match status" value="1"/>
</dbReference>
<evidence type="ECO:0000256" key="4">
    <source>
        <dbReference type="ARBA" id="ARBA00022741"/>
    </source>
</evidence>
<name>A0AAV2AY34_9ARAC</name>
<dbReference type="InterPro" id="IPR036277">
    <property type="entry name" value="SMC_hinge_sf"/>
</dbReference>
<dbReference type="Gene3D" id="1.20.1060.20">
    <property type="match status" value="1"/>
</dbReference>
<dbReference type="GO" id="GO:0051301">
    <property type="term" value="P:cell division"/>
    <property type="evidence" value="ECO:0007669"/>
    <property type="project" value="UniProtKB-KW"/>
</dbReference>
<reference evidence="13 14" key="1">
    <citation type="submission" date="2024-04" db="EMBL/GenBank/DDBJ databases">
        <authorList>
            <person name="Rising A."/>
            <person name="Reimegard J."/>
            <person name="Sonavane S."/>
            <person name="Akerstrom W."/>
            <person name="Nylinder S."/>
            <person name="Hedman E."/>
            <person name="Kallberg Y."/>
        </authorList>
    </citation>
    <scope>NUCLEOTIDE SEQUENCE [LARGE SCALE GENOMIC DNA]</scope>
</reference>
<dbReference type="InterPro" id="IPR027120">
    <property type="entry name" value="Smc2_ABC"/>
</dbReference>
<dbReference type="GO" id="GO:0005524">
    <property type="term" value="F:ATP binding"/>
    <property type="evidence" value="ECO:0007669"/>
    <property type="project" value="UniProtKB-KW"/>
</dbReference>
<dbReference type="Gene3D" id="3.40.50.300">
    <property type="entry name" value="P-loop containing nucleotide triphosphate hydrolases"/>
    <property type="match status" value="2"/>
</dbReference>
<dbReference type="CDD" id="cd03273">
    <property type="entry name" value="ABC_SMC2_euk"/>
    <property type="match status" value="1"/>
</dbReference>
<evidence type="ECO:0000256" key="5">
    <source>
        <dbReference type="ARBA" id="ARBA00022776"/>
    </source>
</evidence>
<evidence type="ECO:0000256" key="2">
    <source>
        <dbReference type="ARBA" id="ARBA00005231"/>
    </source>
</evidence>
<proteinExistence type="inferred from homology"/>
<dbReference type="GO" id="GO:0005694">
    <property type="term" value="C:chromosome"/>
    <property type="evidence" value="ECO:0007669"/>
    <property type="project" value="InterPro"/>
</dbReference>
<comment type="subcellular location">
    <subcellularLocation>
        <location evidence="1">Nucleus</location>
    </subcellularLocation>
</comment>
<evidence type="ECO:0000256" key="1">
    <source>
        <dbReference type="ARBA" id="ARBA00004123"/>
    </source>
</evidence>
<dbReference type="Pfam" id="PF02463">
    <property type="entry name" value="SMC_N"/>
    <property type="match status" value="1"/>
</dbReference>
<dbReference type="Gene3D" id="3.30.70.1620">
    <property type="match status" value="1"/>
</dbReference>
<feature type="coiled-coil region" evidence="11">
    <location>
        <begin position="239"/>
        <end position="355"/>
    </location>
</feature>
<evidence type="ECO:0000256" key="6">
    <source>
        <dbReference type="ARBA" id="ARBA00022840"/>
    </source>
</evidence>
<dbReference type="AlphaFoldDB" id="A0AAV2AY34"/>
<keyword evidence="9" id="KW-0539">Nucleus</keyword>
<dbReference type="Pfam" id="PF06470">
    <property type="entry name" value="SMC_hinge"/>
    <property type="match status" value="1"/>
</dbReference>
<comment type="similarity">
    <text evidence="2">Belongs to the SMC family. SMC2 subfamily.</text>
</comment>
<evidence type="ECO:0000259" key="12">
    <source>
        <dbReference type="SMART" id="SM00968"/>
    </source>
</evidence>
<keyword evidence="4" id="KW-0547">Nucleotide-binding</keyword>
<evidence type="ECO:0000256" key="9">
    <source>
        <dbReference type="ARBA" id="ARBA00023242"/>
    </source>
</evidence>
<gene>
    <name evidence="13" type="ORF">LARSCL_LOCUS15421</name>
</gene>
<keyword evidence="3" id="KW-0132">Cell division</keyword>
<keyword evidence="10" id="KW-0131">Cell cycle</keyword>
<dbReference type="GO" id="GO:0016887">
    <property type="term" value="F:ATP hydrolysis activity"/>
    <property type="evidence" value="ECO:0007669"/>
    <property type="project" value="InterPro"/>
</dbReference>
<dbReference type="PIRSF" id="PIRSF005719">
    <property type="entry name" value="SMC"/>
    <property type="match status" value="1"/>
</dbReference>
<evidence type="ECO:0000256" key="3">
    <source>
        <dbReference type="ARBA" id="ARBA00022618"/>
    </source>
</evidence>
<dbReference type="Proteomes" id="UP001497382">
    <property type="component" value="Unassembled WGS sequence"/>
</dbReference>
<organism evidence="13 14">
    <name type="scientific">Larinioides sclopetarius</name>
    <dbReference type="NCBI Taxonomy" id="280406"/>
    <lineage>
        <taxon>Eukaryota</taxon>
        <taxon>Metazoa</taxon>
        <taxon>Ecdysozoa</taxon>
        <taxon>Arthropoda</taxon>
        <taxon>Chelicerata</taxon>
        <taxon>Arachnida</taxon>
        <taxon>Araneae</taxon>
        <taxon>Araneomorphae</taxon>
        <taxon>Entelegynae</taxon>
        <taxon>Araneoidea</taxon>
        <taxon>Araneidae</taxon>
        <taxon>Larinioides</taxon>
    </lineage>
</organism>
<evidence type="ECO:0000256" key="7">
    <source>
        <dbReference type="ARBA" id="ARBA00023054"/>
    </source>
</evidence>
<dbReference type="PANTHER" id="PTHR43977">
    <property type="entry name" value="STRUCTURAL MAINTENANCE OF CHROMOSOMES PROTEIN 3"/>
    <property type="match status" value="1"/>
</dbReference>
<feature type="domain" description="SMC hinge" evidence="12">
    <location>
        <begin position="518"/>
        <end position="638"/>
    </location>
</feature>
<dbReference type="InterPro" id="IPR024704">
    <property type="entry name" value="SMC"/>
</dbReference>
<dbReference type="InterPro" id="IPR027417">
    <property type="entry name" value="P-loop_NTPase"/>
</dbReference>
<sequence length="1086" mass="123489">MYIKSIVLEGFKSYGNRVEINGFDPQFNAITGNNGSGKSNILDSICFVLGIQNLQQVRAVNLTELVYKQGRAGINKATVSITFDNRDRLASPVGYDHLNEIVVTRTVLTGGKTKYLINGVNANNNRVHDLFQSVQLNVNNPHFLIMQGRITKVLNMKPLEILSMIEEAAGTRMYEEKKESALRNLERKDSKLREINTMLDEHICPQLEKLKEERKEYTQYTKVVRKHEHLSKIYTAWDYARTEELVQKSAEEKEKLQNSYEEQKNLIANLKKEIQEADKRISEIEKQIDEECGNKLQEIETELKNKQVTETKVDTQLRNLRDAFNDEKKKQAELIKNLKEEKSSLAHKEKELSNSLLKLENLKGICDKDNEAVTAAENHFHAVNAGLGDDGEEASLAAQIIAAGKDKKAAETEAKSLEMSIKHTKAEIAKKEAENKKVDKNYTQDQALHQKLDNEVKKLKAEIGKLNYQEGTFETLLAQERTLNSEIGNYQDEMETVFAKFPQLSFDYVDPVKNFDRRKVRGPVCMQMEIKDPKEALALDVAASGKLYNIIVNDEDTGKLLLGKGQLKRRCTIIPLNKIVGQVIENRLIQEAENLVGKNNVALALSRINFAKDLTPAMEYVFGNVFICPSMSSAKSVTFSNVRKKSVTLDGEVFDPAGTLSGGSMGNRGRLLAEIAPIPRLKKIVEEKQQKLNKLRLEIQSVKRLKQRYDEMCEQYELKENEAQLLKSKIEQSTFHKQIEELQKMKQSLEEQINNLASCKERQKSNEKLIKELEAKSSKSTRESKVKDAEKAVAGCKKKAMVSLEKFNAFQAEVDALKMEIEGIIEGLPECEEQVEASSKSLEECEKRLQQAEEQRKEIKDIVTSLSDELKKQKGVLKSHSIEITKINKEKEAMNKKIANTELQMQQLEHDIKNCGDNSVEASKKLKYLLEKNKWIEGQKKYFGVPNSEFDFSSFEPKTAIPELKQLEELKEKLHKNVNMRAQNMLSSVEEQYDNLLRKKNIVMNDKASIENVIKELDEQKKVAVVRACENVNKDFGSIFRTLLPGSKAKLVPQPGKTVLDGLEFKIGFGDIWKESLNELSGGQRF</sequence>
<dbReference type="EMBL" id="CAXIEN010000233">
    <property type="protein sequence ID" value="CAL1288560.1"/>
    <property type="molecule type" value="Genomic_DNA"/>
</dbReference>
<dbReference type="GO" id="GO:0030261">
    <property type="term" value="P:chromosome condensation"/>
    <property type="evidence" value="ECO:0007669"/>
    <property type="project" value="UniProtKB-KW"/>
</dbReference>
<protein>
    <recommendedName>
        <fullName evidence="12">SMC hinge domain-containing protein</fullName>
    </recommendedName>
</protein>
<dbReference type="InterPro" id="IPR003395">
    <property type="entry name" value="RecF/RecN/SMC_N"/>
</dbReference>
<dbReference type="SMART" id="SM00968">
    <property type="entry name" value="SMC_hinge"/>
    <property type="match status" value="1"/>
</dbReference>
<evidence type="ECO:0000256" key="10">
    <source>
        <dbReference type="ARBA" id="ARBA00023306"/>
    </source>
</evidence>
<keyword evidence="8" id="KW-0226">DNA condensation</keyword>
<keyword evidence="14" id="KW-1185">Reference proteome</keyword>
<keyword evidence="5" id="KW-0498">Mitosis</keyword>
<dbReference type="InterPro" id="IPR010935">
    <property type="entry name" value="SMC_hinge"/>
</dbReference>
<comment type="caution">
    <text evidence="13">The sequence shown here is derived from an EMBL/GenBank/DDBJ whole genome shotgun (WGS) entry which is preliminary data.</text>
</comment>
<evidence type="ECO:0000256" key="11">
    <source>
        <dbReference type="SAM" id="Coils"/>
    </source>
</evidence>
<dbReference type="GO" id="GO:0005634">
    <property type="term" value="C:nucleus"/>
    <property type="evidence" value="ECO:0007669"/>
    <property type="project" value="UniProtKB-SubCell"/>
</dbReference>
<keyword evidence="7 11" id="KW-0175">Coiled coil</keyword>